<dbReference type="PRINTS" id="PR01790">
    <property type="entry name" value="SMP30FAMILY"/>
</dbReference>
<dbReference type="SUPFAM" id="SSF63829">
    <property type="entry name" value="Calcium-dependent phosphotriesterase"/>
    <property type="match status" value="1"/>
</dbReference>
<dbReference type="Pfam" id="PF08450">
    <property type="entry name" value="SGL"/>
    <property type="match status" value="1"/>
</dbReference>
<dbReference type="GO" id="GO:0004341">
    <property type="term" value="F:gluconolactonase activity"/>
    <property type="evidence" value="ECO:0007669"/>
    <property type="project" value="TreeGrafter"/>
</dbReference>
<reference evidence="3" key="1">
    <citation type="submission" date="2020-05" db="EMBL/GenBank/DDBJ databases">
        <authorList>
            <person name="Chiriac C."/>
            <person name="Salcher M."/>
            <person name="Ghai R."/>
            <person name="Kavagutti S V."/>
        </authorList>
    </citation>
    <scope>NUCLEOTIDE SEQUENCE</scope>
</reference>
<sequence length="293" mass="31868">MTTQILRAGLRFGEGPRWHDGRLWYSDFYDRAVHAIDLDGNDERIVEVAGQPSGLGWLANGDLLISSMIERKVLRWDGSNLSPYADLSDRFTWHGNDMLVDSADRAYVGNFGFDYETFLQVHGFEGLLGEPGPTPAAICMIDRDRSVTVVAEDMIFPNGMVLTPDGKTLICAETLALRLTAFDVASDGTLSNRRVWADLSEQLGAPDGIALDAEGAVWIAAASTPRAMRIAEGGEVLEAIETSQSCFALMLGGPEGRHLFMMTAPASESYEVADRTDGKIEMVEVLVPHAGTP</sequence>
<proteinExistence type="inferred from homology"/>
<dbReference type="InterPro" id="IPR005511">
    <property type="entry name" value="SMP-30"/>
</dbReference>
<evidence type="ECO:0000256" key="1">
    <source>
        <dbReference type="ARBA" id="ARBA00008853"/>
    </source>
</evidence>
<comment type="similarity">
    <text evidence="1">Belongs to the SMP-30/CGR1 family.</text>
</comment>
<protein>
    <submittedName>
        <fullName evidence="3">Unannotated protein</fullName>
    </submittedName>
</protein>
<dbReference type="InterPro" id="IPR011042">
    <property type="entry name" value="6-blade_b-propeller_TolB-like"/>
</dbReference>
<gene>
    <name evidence="3" type="ORF">UFOPK1835_00866</name>
</gene>
<dbReference type="EMBL" id="CAEZUP010000029">
    <property type="protein sequence ID" value="CAB4607467.1"/>
    <property type="molecule type" value="Genomic_DNA"/>
</dbReference>
<evidence type="ECO:0000313" key="3">
    <source>
        <dbReference type="EMBL" id="CAB4607467.1"/>
    </source>
</evidence>
<dbReference type="Gene3D" id="2.120.10.30">
    <property type="entry name" value="TolB, C-terminal domain"/>
    <property type="match status" value="1"/>
</dbReference>
<name>A0A6J6H1A8_9ZZZZ</name>
<dbReference type="InterPro" id="IPR013658">
    <property type="entry name" value="SGL"/>
</dbReference>
<dbReference type="GO" id="GO:0019853">
    <property type="term" value="P:L-ascorbic acid biosynthetic process"/>
    <property type="evidence" value="ECO:0007669"/>
    <property type="project" value="TreeGrafter"/>
</dbReference>
<dbReference type="PANTHER" id="PTHR10907">
    <property type="entry name" value="REGUCALCIN"/>
    <property type="match status" value="1"/>
</dbReference>
<dbReference type="GO" id="GO:0005509">
    <property type="term" value="F:calcium ion binding"/>
    <property type="evidence" value="ECO:0007669"/>
    <property type="project" value="TreeGrafter"/>
</dbReference>
<dbReference type="AlphaFoldDB" id="A0A6J6H1A8"/>
<dbReference type="PANTHER" id="PTHR10907:SF47">
    <property type="entry name" value="REGUCALCIN"/>
    <property type="match status" value="1"/>
</dbReference>
<accession>A0A6J6H1A8</accession>
<organism evidence="3">
    <name type="scientific">freshwater metagenome</name>
    <dbReference type="NCBI Taxonomy" id="449393"/>
    <lineage>
        <taxon>unclassified sequences</taxon>
        <taxon>metagenomes</taxon>
        <taxon>ecological metagenomes</taxon>
    </lineage>
</organism>
<evidence type="ECO:0000259" key="2">
    <source>
        <dbReference type="Pfam" id="PF08450"/>
    </source>
</evidence>
<feature type="domain" description="SMP-30/Gluconolactonase/LRE-like region" evidence="2">
    <location>
        <begin position="12"/>
        <end position="264"/>
    </location>
</feature>